<dbReference type="PANTHER" id="PTHR43653">
    <property type="entry name" value="CYTOCHROME C ASSEMBLY PROTEIN-RELATED"/>
    <property type="match status" value="1"/>
</dbReference>
<feature type="transmembrane region" description="Helical" evidence="5">
    <location>
        <begin position="736"/>
        <end position="757"/>
    </location>
</feature>
<feature type="domain" description="Cytochrome c-type biogenesis protein CcmF C-terminal" evidence="7">
    <location>
        <begin position="675"/>
        <end position="809"/>
    </location>
</feature>
<feature type="transmembrane region" description="Helical" evidence="5">
    <location>
        <begin position="294"/>
        <end position="312"/>
    </location>
</feature>
<comment type="similarity">
    <text evidence="2">Belongs to the CcmF/CycK/Ccl1/NrfE/CcsA family.</text>
</comment>
<reference evidence="8" key="1">
    <citation type="journal article" date="2020" name="J. Exp. Bot.">
        <title>Zygnema circumcarinatum UTEX 1559 chloroplast and mitochondrial genomes provide insight into land plant evolution.</title>
        <authorList>
            <person name="Orton L.M."/>
            <person name="Fitzek E."/>
            <person name="Feng X."/>
            <person name="Grayburn W.S."/>
            <person name="Mower J.P."/>
            <person name="Liu K."/>
            <person name="Zhang C."/>
            <person name="Duvall M.R."/>
            <person name="Yin Y."/>
        </authorList>
    </citation>
    <scope>NUCLEOTIDE SEQUENCE</scope>
    <source>
        <strain evidence="8">UTEX 1559 mating type +</strain>
    </source>
</reference>
<evidence type="ECO:0000256" key="1">
    <source>
        <dbReference type="ARBA" id="ARBA00004173"/>
    </source>
</evidence>
<keyword evidence="5" id="KW-1133">Transmembrane helix</keyword>
<protein>
    <submittedName>
        <fullName evidence="8">Cytochrome c biogenesis CcmF N-terminal-like protein</fullName>
    </submittedName>
</protein>
<evidence type="ECO:0000256" key="5">
    <source>
        <dbReference type="SAM" id="Phobius"/>
    </source>
</evidence>
<evidence type="ECO:0000256" key="2">
    <source>
        <dbReference type="ARBA" id="ARBA00009186"/>
    </source>
</evidence>
<feature type="domain" description="Cytochrome c assembly protein" evidence="6">
    <location>
        <begin position="156"/>
        <end position="337"/>
    </location>
</feature>
<name>A0A6N0GXI5_ZYGCR</name>
<dbReference type="InterPro" id="IPR002541">
    <property type="entry name" value="Cyt_c_assembly"/>
</dbReference>
<dbReference type="Pfam" id="PF01578">
    <property type="entry name" value="Cytochrom_C_asm"/>
    <property type="match status" value="1"/>
</dbReference>
<dbReference type="PANTHER" id="PTHR43653:SF1">
    <property type="entry name" value="CYTOCHROME C-TYPE BIOGENESIS PROTEIN CCMF"/>
    <property type="match status" value="1"/>
</dbReference>
<dbReference type="Pfam" id="PF16327">
    <property type="entry name" value="CcmF_C"/>
    <property type="match status" value="3"/>
</dbReference>
<keyword evidence="3" id="KW-0201">Cytochrome c-type biogenesis</keyword>
<dbReference type="GO" id="GO:0017004">
    <property type="term" value="P:cytochrome complex assembly"/>
    <property type="evidence" value="ECO:0007669"/>
    <property type="project" value="UniProtKB-KW"/>
</dbReference>
<feature type="transmembrane region" description="Helical" evidence="5">
    <location>
        <begin position="82"/>
        <end position="100"/>
    </location>
</feature>
<dbReference type="PRINTS" id="PR01410">
    <property type="entry name" value="CCBIOGENESIS"/>
</dbReference>
<dbReference type="PRINTS" id="PR01412">
    <property type="entry name" value="CCBSBIOGNSIS"/>
</dbReference>
<dbReference type="GO" id="GO:0016020">
    <property type="term" value="C:membrane"/>
    <property type="evidence" value="ECO:0007669"/>
    <property type="project" value="InterPro"/>
</dbReference>
<dbReference type="GO" id="GO:0020037">
    <property type="term" value="F:heme binding"/>
    <property type="evidence" value="ECO:0007669"/>
    <property type="project" value="InterPro"/>
</dbReference>
<dbReference type="AlphaFoldDB" id="A0A6N0GXI5"/>
<feature type="transmembrane region" description="Helical" evidence="5">
    <location>
        <begin position="57"/>
        <end position="76"/>
    </location>
</feature>
<gene>
    <name evidence="8" type="primary">ccmFN</name>
</gene>
<evidence type="ECO:0000313" key="8">
    <source>
        <dbReference type="EMBL" id="QKQ14688.1"/>
    </source>
</evidence>
<keyword evidence="5" id="KW-0812">Transmembrane</keyword>
<dbReference type="GO" id="GO:0015232">
    <property type="term" value="F:heme transmembrane transporter activity"/>
    <property type="evidence" value="ECO:0007669"/>
    <property type="project" value="InterPro"/>
</dbReference>
<sequence>MYTELSHYLFLLALCLSFNLKHHSLFWIVSIYLVLVTTGLFSAIASYICSDFSIANLFTNSNAITPLFFQIAATWSNHEGSLLLWCWLLSVYGFWFCYLVQPWKHSQTSLIIDYSEYRCAKHNYPLCFNQNTSCLSLLESFRYLHLRPDKETLQRLQALFIFVSILLFFAGFCLITSNPFLKIPFLCVNSVAELNPVLQDPILAIHPPCIYAGYVASAIGFSLCLSKCIPVYWNSNVHATSTLQWTEMWTQIRIWICVCWSFLTIGIFLGSWWAYHELGWGGWWFWDPVENASLMPWLLATACVHSVLLPKLNVWTLFLNQITFVLSILGTFFVRSGLLASVHSFATDSTRGLFVLCFLLGILAISTFYFVQYSKQSGTHTRAHGVRKFNQNVRYDWLSASMLLCFPVRTFADCASSSAVRNDLCLHDTIKGSRRRSLRIHSSVSQSRCFFSAAVSTQACTNNLHKSATLVFHNMKPRLMLPTARTNRNTTRLEQLLLMQNCVLFLICVVVLCGTGAPIVFQLLFKRDVSTGAPFFEGILVPLFTCTLLMLVYVHFVAYSVVCRATSAERFTTHKNIRAPIPTPQLAQRYKRLCLEKTSQSTDRFQALCFWLNQVQQHMKIQFNFNKVNTAVQRKELSSCDFSNTLQTQIPFSQTLNNVIPNTQLLRKRALYCVLVLLVFHLLIFKHLAGLSCLESAYGVFCFVMFCFIILVLFIETQRKSQARSRLVAFTTQSNTVAIHMQIAHAGLVLFLSGVLLSNRHKTQLTQIMRSGSAVRLGNHICAFRGIDHNYGPTFRSICGNIVVYLQAQHQIPTRFLSGSRFVSSNPPLFSNEYTFESTGLALTNRVNFPTLQTKLVKESLSVTNFSENSMDSECLDHYVHSYGQFKHILGMFPEKRFLLSNQQLSSTKVAIHTNLCSDIYALIGAGSFETGWFVTIMQLPFICCLWVGFLLAAMGGFKRLITLLNTGKLNWH</sequence>
<feature type="transmembrane region" description="Helical" evidence="5">
    <location>
        <begin position="211"/>
        <end position="233"/>
    </location>
</feature>
<feature type="transmembrane region" description="Helical" evidence="5">
    <location>
        <begin position="933"/>
        <end position="954"/>
    </location>
</feature>
<feature type="transmembrane region" description="Helical" evidence="5">
    <location>
        <begin position="502"/>
        <end position="524"/>
    </location>
</feature>
<keyword evidence="4 8" id="KW-0496">Mitochondrion</keyword>
<accession>A0A6N0GXI5</accession>
<dbReference type="InterPro" id="IPR032523">
    <property type="entry name" value="CcmF_C"/>
</dbReference>
<evidence type="ECO:0000256" key="4">
    <source>
        <dbReference type="ARBA" id="ARBA00023128"/>
    </source>
</evidence>
<evidence type="ECO:0000256" key="3">
    <source>
        <dbReference type="ARBA" id="ARBA00022748"/>
    </source>
</evidence>
<evidence type="ECO:0000259" key="7">
    <source>
        <dbReference type="Pfam" id="PF16327"/>
    </source>
</evidence>
<dbReference type="InterPro" id="IPR003569">
    <property type="entry name" value="Cyt_c_biogenesis_plant"/>
</dbReference>
<feature type="transmembrane region" description="Helical" evidence="5">
    <location>
        <begin position="156"/>
        <end position="177"/>
    </location>
</feature>
<evidence type="ECO:0000259" key="6">
    <source>
        <dbReference type="Pfam" id="PF01578"/>
    </source>
</evidence>
<dbReference type="GO" id="GO:0005739">
    <property type="term" value="C:mitochondrion"/>
    <property type="evidence" value="ECO:0007669"/>
    <property type="project" value="UniProtKB-SubCell"/>
</dbReference>
<organism evidence="8">
    <name type="scientific">Zygnema circumcarinatum</name>
    <name type="common">Green alga</name>
    <dbReference type="NCBI Taxonomy" id="35869"/>
    <lineage>
        <taxon>Eukaryota</taxon>
        <taxon>Viridiplantae</taxon>
        <taxon>Streptophyta</taxon>
        <taxon>Zygnematophyceae</taxon>
        <taxon>Zygnematophycidae</taxon>
        <taxon>Zygnematales</taxon>
        <taxon>Zygnemataceae</taxon>
        <taxon>Zygnema</taxon>
    </lineage>
</organism>
<feature type="transmembrane region" description="Helical" evidence="5">
    <location>
        <begin position="254"/>
        <end position="274"/>
    </location>
</feature>
<dbReference type="InterPro" id="IPR003567">
    <property type="entry name" value="Cyt_c_biogenesis"/>
</dbReference>
<dbReference type="EMBL" id="MT040698">
    <property type="protein sequence ID" value="QKQ14688.1"/>
    <property type="molecule type" value="Genomic_DNA"/>
</dbReference>
<feature type="transmembrane region" description="Helical" evidence="5">
    <location>
        <begin position="352"/>
        <end position="371"/>
    </location>
</feature>
<feature type="transmembrane region" description="Helical" evidence="5">
    <location>
        <begin position="324"/>
        <end position="346"/>
    </location>
</feature>
<feature type="transmembrane region" description="Helical" evidence="5">
    <location>
        <begin position="539"/>
        <end position="562"/>
    </location>
</feature>
<keyword evidence="5" id="KW-0472">Membrane</keyword>
<feature type="transmembrane region" description="Helical" evidence="5">
    <location>
        <begin position="27"/>
        <end position="50"/>
    </location>
</feature>
<proteinExistence type="inferred from homology"/>
<feature type="domain" description="Cytochrome c-type biogenesis protein CcmF C-terminal" evidence="7">
    <location>
        <begin position="887"/>
        <end position="959"/>
    </location>
</feature>
<feature type="transmembrane region" description="Helical" evidence="5">
    <location>
        <begin position="670"/>
        <end position="690"/>
    </location>
</feature>
<geneLocation type="mitochondrion" evidence="8"/>
<comment type="subcellular location">
    <subcellularLocation>
        <location evidence="1">Mitochondrion</location>
    </subcellularLocation>
</comment>
<feature type="domain" description="Cytochrome c-type biogenesis protein CcmF C-terminal" evidence="7">
    <location>
        <begin position="493"/>
        <end position="559"/>
    </location>
</feature>
<feature type="transmembrane region" description="Helical" evidence="5">
    <location>
        <begin position="696"/>
        <end position="715"/>
    </location>
</feature>